<dbReference type="EMBL" id="CP042905">
    <property type="protein sequence ID" value="XDF89315.1"/>
    <property type="molecule type" value="Genomic_DNA"/>
</dbReference>
<dbReference type="Proteomes" id="UP000321408">
    <property type="component" value="Chromosome"/>
</dbReference>
<evidence type="ECO:0000313" key="1">
    <source>
        <dbReference type="EMBL" id="XDF89315.1"/>
    </source>
</evidence>
<reference evidence="1 2" key="1">
    <citation type="journal article" date="2020" name="Nature">
        <title>Isolation of an archaeon at the prokaryote-eukaryote interface.</title>
        <authorList>
            <person name="Imachi H."/>
            <person name="Nobu M.K."/>
            <person name="Nakahara N."/>
            <person name="Morono Y."/>
            <person name="Ogawara M."/>
            <person name="Takaki Y."/>
            <person name="Takano Y."/>
            <person name="Uematsu K."/>
            <person name="Ikuta T."/>
            <person name="Ito M."/>
            <person name="Matsui Y."/>
            <person name="Miyazaki M."/>
            <person name="Murata K."/>
            <person name="Saito Y."/>
            <person name="Sakai S."/>
            <person name="Song C."/>
            <person name="Tasumi E."/>
            <person name="Yamanaka Y."/>
            <person name="Yamaguchi T."/>
            <person name="Kamagata Y."/>
            <person name="Tamaki H."/>
            <person name="Takai K."/>
        </authorList>
    </citation>
    <scope>NUCLEOTIDE SEQUENCE [LARGE SCALE GENOMIC DNA]</scope>
    <source>
        <strain evidence="1 2">MK-D1</strain>
    </source>
</reference>
<accession>A0AC61ZU28</accession>
<organism evidence="1 2">
    <name type="scientific">Promethearchaeum syntrophicum</name>
    <dbReference type="NCBI Taxonomy" id="2594042"/>
    <lineage>
        <taxon>Archaea</taxon>
        <taxon>Promethearchaeati</taxon>
        <taxon>Promethearchaeota</taxon>
        <taxon>Promethearchaeia</taxon>
        <taxon>Promethearchaeales</taxon>
        <taxon>Promethearchaeaceae</taxon>
        <taxon>Promethearchaeum</taxon>
    </lineage>
</organism>
<proteinExistence type="predicted"/>
<gene>
    <name evidence="1" type="ORF">DSAG12_04430</name>
</gene>
<sequence length="41" mass="4736">MNEYSSTDLNNFHYIVPVSLDKFVIENAFGRNHHLTIGVDQ</sequence>
<evidence type="ECO:0000313" key="2">
    <source>
        <dbReference type="Proteomes" id="UP000321408"/>
    </source>
</evidence>
<keyword evidence="2" id="KW-1185">Reference proteome</keyword>
<name>A0AC61ZU28_9ARCH</name>
<protein>
    <submittedName>
        <fullName evidence="1">Uncharacterized protein</fullName>
    </submittedName>
</protein>
<reference evidence="1 2" key="2">
    <citation type="journal article" date="2024" name="Int. J. Syst. Evol. Microbiol.">
        <title>Promethearchaeum syntrophicum gen. nov., sp. nov., an anaerobic, obligately syntrophic archaeon, the first isolate of the lineage 'Asgard' archaea, and proposal of the new archaeal phylum Promethearchaeota phyl. nov. and kingdom Promethearchaeati regn. nov.</title>
        <authorList>
            <person name="Imachi H."/>
            <person name="Nobu M.K."/>
            <person name="Kato S."/>
            <person name="Takaki Y."/>
            <person name="Miyazaki M."/>
            <person name="Miyata M."/>
            <person name="Ogawara M."/>
            <person name="Saito Y."/>
            <person name="Sakai S."/>
            <person name="Tahara Y.O."/>
            <person name="Takano Y."/>
            <person name="Tasumi E."/>
            <person name="Uematsu K."/>
            <person name="Yoshimura T."/>
            <person name="Itoh T."/>
            <person name="Ohkuma M."/>
            <person name="Takai K."/>
        </authorList>
    </citation>
    <scope>NUCLEOTIDE SEQUENCE [LARGE SCALE GENOMIC DNA]</scope>
    <source>
        <strain evidence="1 2">MK-D1</strain>
    </source>
</reference>